<evidence type="ECO:0000313" key="2">
    <source>
        <dbReference type="EMBL" id="QTD39372.1"/>
    </source>
</evidence>
<dbReference type="Pfam" id="PF16347">
    <property type="entry name" value="SGSH_C"/>
    <property type="match status" value="1"/>
</dbReference>
<feature type="domain" description="N-sulphoglucosamine sulphohydrolase C-terminal" evidence="1">
    <location>
        <begin position="5"/>
        <end position="119"/>
    </location>
</feature>
<sequence>MYFRFFPTLSQITNVKLPEDIVLDGFNLKEQLSGKQNGTRNEEFLNHFPHGMHRSKYFTSLVKDNWKIIYHYPIVNEEPKYELFNLKKDPFEVENLAEKNPEKLKELMTTLSKGMKNMNAKYPEKDGEILKLMIPE</sequence>
<accession>A0ABX7SZT0</accession>
<reference evidence="2 3" key="1">
    <citation type="submission" date="2021-03" db="EMBL/GenBank/DDBJ databases">
        <title>Complete genome of Polaribacter_sp.G4M1.</title>
        <authorList>
            <person name="Jeong S.W."/>
            <person name="Bae J.W."/>
        </authorList>
    </citation>
    <scope>NUCLEOTIDE SEQUENCE [LARGE SCALE GENOMIC DNA]</scope>
    <source>
        <strain evidence="2 3">G4M1</strain>
    </source>
</reference>
<protein>
    <submittedName>
        <fullName evidence="2">DUF4976 domain-containing protein</fullName>
    </submittedName>
</protein>
<organism evidence="2 3">
    <name type="scientific">Polaribacter batillariae</name>
    <dbReference type="NCBI Taxonomy" id="2808900"/>
    <lineage>
        <taxon>Bacteria</taxon>
        <taxon>Pseudomonadati</taxon>
        <taxon>Bacteroidota</taxon>
        <taxon>Flavobacteriia</taxon>
        <taxon>Flavobacteriales</taxon>
        <taxon>Flavobacteriaceae</taxon>
    </lineage>
</organism>
<dbReference type="PANTHER" id="PTHR43751:SF3">
    <property type="entry name" value="SULFATASE N-TERMINAL DOMAIN-CONTAINING PROTEIN"/>
    <property type="match status" value="1"/>
</dbReference>
<proteinExistence type="predicted"/>
<name>A0ABX7SZT0_9FLAO</name>
<dbReference type="InterPro" id="IPR032506">
    <property type="entry name" value="SGSH_C"/>
</dbReference>
<dbReference type="RefSeq" id="WP_207973481.1">
    <property type="nucleotide sequence ID" value="NZ_CP071795.1"/>
</dbReference>
<dbReference type="SUPFAM" id="SSF53649">
    <property type="entry name" value="Alkaline phosphatase-like"/>
    <property type="match status" value="1"/>
</dbReference>
<evidence type="ECO:0000313" key="3">
    <source>
        <dbReference type="Proteomes" id="UP000663935"/>
    </source>
</evidence>
<gene>
    <name evidence="2" type="ORF">JL193_13535</name>
</gene>
<dbReference type="Gene3D" id="3.40.720.10">
    <property type="entry name" value="Alkaline Phosphatase, subunit A"/>
    <property type="match status" value="1"/>
</dbReference>
<dbReference type="InterPro" id="IPR017850">
    <property type="entry name" value="Alkaline_phosphatase_core_sf"/>
</dbReference>
<keyword evidence="3" id="KW-1185">Reference proteome</keyword>
<dbReference type="InterPro" id="IPR052701">
    <property type="entry name" value="GAG_Ulvan_Degrading_Sulfatases"/>
</dbReference>
<dbReference type="Proteomes" id="UP000663935">
    <property type="component" value="Chromosome"/>
</dbReference>
<dbReference type="EMBL" id="CP071795">
    <property type="protein sequence ID" value="QTD39372.1"/>
    <property type="molecule type" value="Genomic_DNA"/>
</dbReference>
<dbReference type="PANTHER" id="PTHR43751">
    <property type="entry name" value="SULFATASE"/>
    <property type="match status" value="1"/>
</dbReference>
<evidence type="ECO:0000259" key="1">
    <source>
        <dbReference type="Pfam" id="PF16347"/>
    </source>
</evidence>